<gene>
    <name evidence="1" type="ORF">E0486_06760</name>
</gene>
<comment type="caution">
    <text evidence="1">The sequence shown here is derived from an EMBL/GenBank/DDBJ whole genome shotgun (WGS) entry which is preliminary data.</text>
</comment>
<dbReference type="Proteomes" id="UP000295164">
    <property type="component" value="Unassembled WGS sequence"/>
</dbReference>
<name>A0A4R4E372_9BACT</name>
<accession>A0A4R4E372</accession>
<dbReference type="EMBL" id="SKFH01000007">
    <property type="protein sequence ID" value="TCZ73367.1"/>
    <property type="molecule type" value="Genomic_DNA"/>
</dbReference>
<reference evidence="1 2" key="1">
    <citation type="submission" date="2019-03" db="EMBL/GenBank/DDBJ databases">
        <authorList>
            <person name="Kim M.K.M."/>
        </authorList>
    </citation>
    <scope>NUCLEOTIDE SEQUENCE [LARGE SCALE GENOMIC DNA]</scope>
    <source>
        <strain evidence="1 2">17J68-15</strain>
    </source>
</reference>
<organism evidence="1 2">
    <name type="scientific">Flaviaesturariibacter aridisoli</name>
    <dbReference type="NCBI Taxonomy" id="2545761"/>
    <lineage>
        <taxon>Bacteria</taxon>
        <taxon>Pseudomonadati</taxon>
        <taxon>Bacteroidota</taxon>
        <taxon>Chitinophagia</taxon>
        <taxon>Chitinophagales</taxon>
        <taxon>Chitinophagaceae</taxon>
        <taxon>Flaviaestuariibacter</taxon>
    </lineage>
</organism>
<keyword evidence="2" id="KW-1185">Reference proteome</keyword>
<protein>
    <recommendedName>
        <fullName evidence="3">FHA domain-containing protein</fullName>
    </recommendedName>
</protein>
<evidence type="ECO:0008006" key="3">
    <source>
        <dbReference type="Google" id="ProtNLM"/>
    </source>
</evidence>
<proteinExistence type="predicted"/>
<dbReference type="RefSeq" id="WP_131851386.1">
    <property type="nucleotide sequence ID" value="NZ_SKFH01000007.1"/>
</dbReference>
<dbReference type="AlphaFoldDB" id="A0A4R4E372"/>
<sequence length="319" mass="35560">MSEKPNFWQRLGLHDWFVNKPESAPTGDRAALTPDTIYAYILQQFEASVRALSFASRVVFYHEYIVVFHPADYADFQEHRKGLLGMIAQECVAEFTRRLQEAARSGRTVVPAANKWVFRFVSHPGYAPGDLGFIGKLLPEGSGRAPEGNLRVTYIPRQTGQAETSEMSIDTLSAFTYYSEGYYELPFRLEPSPGGSAAAATTAGGGLARLEAVVPDKAYAGKKIEFRMTGDELTVSGPADNREGVDVFRVPSEWVDTPHLRIRYARGEDRFYLSAFGEKTMLNEKEVARSGPQQPDWTELPLNSRIVLNGIVGLNFYKS</sequence>
<evidence type="ECO:0000313" key="2">
    <source>
        <dbReference type="Proteomes" id="UP000295164"/>
    </source>
</evidence>
<dbReference type="OrthoDB" id="635356at2"/>
<evidence type="ECO:0000313" key="1">
    <source>
        <dbReference type="EMBL" id="TCZ73367.1"/>
    </source>
</evidence>